<gene>
    <name evidence="2" type="ORF">KUF71_016090</name>
</gene>
<feature type="non-terminal residue" evidence="2">
    <location>
        <position position="1"/>
    </location>
</feature>
<feature type="compositionally biased region" description="Basic residues" evidence="1">
    <location>
        <begin position="404"/>
        <end position="413"/>
    </location>
</feature>
<name>A0AAE1HUS0_9NEOP</name>
<feature type="region of interest" description="Disordered" evidence="1">
    <location>
        <begin position="160"/>
        <end position="222"/>
    </location>
</feature>
<feature type="region of interest" description="Disordered" evidence="1">
    <location>
        <begin position="339"/>
        <end position="364"/>
    </location>
</feature>
<accession>A0AAE1HUS0</accession>
<feature type="region of interest" description="Disordered" evidence="1">
    <location>
        <begin position="384"/>
        <end position="425"/>
    </location>
</feature>
<reference evidence="2" key="2">
    <citation type="journal article" date="2023" name="BMC Genomics">
        <title>Pest status, molecular evolution, and epigenetic factors derived from the genome assembly of Frankliniella fusca, a thysanopteran phytovirus vector.</title>
        <authorList>
            <person name="Catto M.A."/>
            <person name="Labadie P.E."/>
            <person name="Jacobson A.L."/>
            <person name="Kennedy G.G."/>
            <person name="Srinivasan R."/>
            <person name="Hunt B.G."/>
        </authorList>
    </citation>
    <scope>NUCLEOTIDE SEQUENCE</scope>
    <source>
        <strain evidence="2">PL_HMW_Pooled</strain>
    </source>
</reference>
<evidence type="ECO:0000313" key="2">
    <source>
        <dbReference type="EMBL" id="KAK3927805.1"/>
    </source>
</evidence>
<evidence type="ECO:0000313" key="3">
    <source>
        <dbReference type="Proteomes" id="UP001219518"/>
    </source>
</evidence>
<organism evidence="2 3">
    <name type="scientific">Frankliniella fusca</name>
    <dbReference type="NCBI Taxonomy" id="407009"/>
    <lineage>
        <taxon>Eukaryota</taxon>
        <taxon>Metazoa</taxon>
        <taxon>Ecdysozoa</taxon>
        <taxon>Arthropoda</taxon>
        <taxon>Hexapoda</taxon>
        <taxon>Insecta</taxon>
        <taxon>Pterygota</taxon>
        <taxon>Neoptera</taxon>
        <taxon>Paraneoptera</taxon>
        <taxon>Thysanoptera</taxon>
        <taxon>Terebrantia</taxon>
        <taxon>Thripoidea</taxon>
        <taxon>Thripidae</taxon>
        <taxon>Frankliniella</taxon>
    </lineage>
</organism>
<evidence type="ECO:0000256" key="1">
    <source>
        <dbReference type="SAM" id="MobiDB-lite"/>
    </source>
</evidence>
<keyword evidence="3" id="KW-1185">Reference proteome</keyword>
<feature type="compositionally biased region" description="Basic residues" evidence="1">
    <location>
        <begin position="205"/>
        <end position="214"/>
    </location>
</feature>
<feature type="region of interest" description="Disordered" evidence="1">
    <location>
        <begin position="303"/>
        <end position="327"/>
    </location>
</feature>
<sequence length="519" mass="56097">MKHFKNERLHATFKRHLRCTYEAWQGLALGLRRSLCSLGLHCLLRLCAEEPGHALLQVHGALLQAYDWKIRGAPAPLQAGTIAVVHTLGLRFLLPRLGALCPVRLHLSVREAHRLVRVHVHLAVGSAALQGHQGGGGRRSWGGGREALPLRLHDVHVGGAHAAPRQARPQEGPQQLQEARDHHVGRHQGADLGGGARRQRDGHPPQHRPLRHLRERGPAAPARQVVVPRRVRGHEVVVLVADEVREDAATADGAAVGVGQIHEVEPGRAPAAAALAVAFGGRRPRRRWRAGQGQGEHVLVQVHQGGGREHEARTGHQRGQQRRPEEPGDVAVLVPAAPGQQPAQRGLQRRGAQPQARAQVAAPGDGAGLLGLLGGLRLLRVPGQRQQPEQQRHGAQQRVSRGQPGHRQRRVAPLRREQQRGVRQRPHLHHVHVLRGLHRLQQEALISEYYVVVPSPRSVRFAAKVTVASSGTSGVSIPPPTRAHEGGRGWDVGGGGGEEDGEHITDGAGTRQSVTAAAV</sequence>
<feature type="compositionally biased region" description="Polar residues" evidence="1">
    <location>
        <begin position="510"/>
        <end position="519"/>
    </location>
</feature>
<protein>
    <submittedName>
        <fullName evidence="2">Laccase</fullName>
    </submittedName>
</protein>
<dbReference type="EMBL" id="JAHWGI010001301">
    <property type="protein sequence ID" value="KAK3927805.1"/>
    <property type="molecule type" value="Genomic_DNA"/>
</dbReference>
<feature type="region of interest" description="Disordered" evidence="1">
    <location>
        <begin position="470"/>
        <end position="519"/>
    </location>
</feature>
<dbReference type="AlphaFoldDB" id="A0AAE1HUS0"/>
<comment type="caution">
    <text evidence="2">The sequence shown here is derived from an EMBL/GenBank/DDBJ whole genome shotgun (WGS) entry which is preliminary data.</text>
</comment>
<reference evidence="2" key="1">
    <citation type="submission" date="2021-07" db="EMBL/GenBank/DDBJ databases">
        <authorList>
            <person name="Catto M.A."/>
            <person name="Jacobson A."/>
            <person name="Kennedy G."/>
            <person name="Labadie P."/>
            <person name="Hunt B.G."/>
            <person name="Srinivasan R."/>
        </authorList>
    </citation>
    <scope>NUCLEOTIDE SEQUENCE</scope>
    <source>
        <strain evidence="2">PL_HMW_Pooled</strain>
        <tissue evidence="2">Head</tissue>
    </source>
</reference>
<proteinExistence type="predicted"/>
<dbReference type="Proteomes" id="UP001219518">
    <property type="component" value="Unassembled WGS sequence"/>
</dbReference>